<comment type="function">
    <text evidence="1">One of two assembly initiator proteins, it binds directly to the 5'-end of the 23S rRNA, where it nucleates assembly of the 50S subunit.</text>
</comment>
<dbReference type="InterPro" id="IPR003256">
    <property type="entry name" value="Ribosomal_uL24"/>
</dbReference>
<dbReference type="EMBL" id="CVMV01000019">
    <property type="protein sequence ID" value="CRG93630.1"/>
    <property type="molecule type" value="Genomic_DNA"/>
</dbReference>
<evidence type="ECO:0000256" key="3">
    <source>
        <dbReference type="ARBA" id="ARBA00011838"/>
    </source>
</evidence>
<evidence type="ECO:0000256" key="7">
    <source>
        <dbReference type="RuleBase" id="RU003477"/>
    </source>
</evidence>
<dbReference type="VEuPathDB" id="PlasmoDB:PGAL8A_00133500"/>
<dbReference type="OrthoDB" id="359154at2759"/>
<evidence type="ECO:0000259" key="9">
    <source>
        <dbReference type="SMART" id="SM00739"/>
    </source>
</evidence>
<dbReference type="SMART" id="SM00739">
    <property type="entry name" value="KOW"/>
    <property type="match status" value="1"/>
</dbReference>
<keyword evidence="5 7" id="KW-0687">Ribonucleoprotein</keyword>
<dbReference type="InterPro" id="IPR005825">
    <property type="entry name" value="Ribosomal_uL24_CS"/>
</dbReference>
<dbReference type="InterPro" id="IPR008991">
    <property type="entry name" value="Translation_prot_SH3-like_sf"/>
</dbReference>
<dbReference type="HAMAP" id="MF_01326_B">
    <property type="entry name" value="Ribosomal_uL24_B"/>
    <property type="match status" value="1"/>
</dbReference>
<dbReference type="CDD" id="cd06089">
    <property type="entry name" value="KOW_RPL26"/>
    <property type="match status" value="1"/>
</dbReference>
<gene>
    <name evidence="10" type="ORF">PGAL8A_00133500</name>
</gene>
<name>A0A1J1GMG9_PLAGA</name>
<proteinExistence type="inferred from homology"/>
<evidence type="ECO:0000256" key="8">
    <source>
        <dbReference type="SAM" id="MobiDB-lite"/>
    </source>
</evidence>
<keyword evidence="4 7" id="KW-0689">Ribosomal protein</keyword>
<dbReference type="GO" id="GO:0005840">
    <property type="term" value="C:ribosome"/>
    <property type="evidence" value="ECO:0007669"/>
    <property type="project" value="UniProtKB-KW"/>
</dbReference>
<evidence type="ECO:0000256" key="6">
    <source>
        <dbReference type="ARBA" id="ARBA00035282"/>
    </source>
</evidence>
<dbReference type="GO" id="GO:1990904">
    <property type="term" value="C:ribonucleoprotein complex"/>
    <property type="evidence" value="ECO:0007669"/>
    <property type="project" value="UniProtKB-KW"/>
</dbReference>
<organism evidence="10 11">
    <name type="scientific">Plasmodium gallinaceum</name>
    <dbReference type="NCBI Taxonomy" id="5849"/>
    <lineage>
        <taxon>Eukaryota</taxon>
        <taxon>Sar</taxon>
        <taxon>Alveolata</taxon>
        <taxon>Apicomplexa</taxon>
        <taxon>Aconoidasida</taxon>
        <taxon>Haemosporida</taxon>
        <taxon>Plasmodiidae</taxon>
        <taxon>Plasmodium</taxon>
        <taxon>Plasmodium (Haemamoeba)</taxon>
    </lineage>
</organism>
<dbReference type="RefSeq" id="XP_028526452.1">
    <property type="nucleotide sequence ID" value="XM_028674863.1"/>
</dbReference>
<dbReference type="GeneID" id="39729860"/>
<dbReference type="GO" id="GO:0003723">
    <property type="term" value="F:RNA binding"/>
    <property type="evidence" value="ECO:0007669"/>
    <property type="project" value="InterPro"/>
</dbReference>
<keyword evidence="11" id="KW-1185">Reference proteome</keyword>
<dbReference type="PANTHER" id="PTHR12903">
    <property type="entry name" value="MITOCHONDRIAL RIBOSOMAL PROTEIN L24"/>
    <property type="match status" value="1"/>
</dbReference>
<comment type="caution">
    <text evidence="10">The sequence shown here is derived from an EMBL/GenBank/DDBJ whole genome shotgun (WGS) entry which is preliminary data.</text>
</comment>
<dbReference type="Proteomes" id="UP000220797">
    <property type="component" value="Unassembled WGS sequence"/>
</dbReference>
<feature type="region of interest" description="Disordered" evidence="8">
    <location>
        <begin position="145"/>
        <end position="164"/>
    </location>
</feature>
<feature type="domain" description="KOW" evidence="9">
    <location>
        <begin position="45"/>
        <end position="72"/>
    </location>
</feature>
<evidence type="ECO:0000256" key="5">
    <source>
        <dbReference type="ARBA" id="ARBA00023274"/>
    </source>
</evidence>
<dbReference type="InterPro" id="IPR005824">
    <property type="entry name" value="KOW"/>
</dbReference>
<dbReference type="Pfam" id="PF17136">
    <property type="entry name" value="ribosomal_L24"/>
    <property type="match status" value="1"/>
</dbReference>
<dbReference type="InterPro" id="IPR041988">
    <property type="entry name" value="Ribosomal_uL24_KOW"/>
</dbReference>
<comment type="subunit">
    <text evidence="3">Part of the 50S ribosomal subunit.</text>
</comment>
<dbReference type="GO" id="GO:0003735">
    <property type="term" value="F:structural constituent of ribosome"/>
    <property type="evidence" value="ECO:0007669"/>
    <property type="project" value="InterPro"/>
</dbReference>
<dbReference type="OMA" id="DFEWRFT"/>
<dbReference type="Pfam" id="PF00467">
    <property type="entry name" value="KOW"/>
    <property type="match status" value="1"/>
</dbReference>
<dbReference type="GO" id="GO:0006412">
    <property type="term" value="P:translation"/>
    <property type="evidence" value="ECO:0007669"/>
    <property type="project" value="InterPro"/>
</dbReference>
<protein>
    <recommendedName>
        <fullName evidence="6">Large ribosomal subunit protein uL24c</fullName>
    </recommendedName>
</protein>
<reference evidence="10" key="1">
    <citation type="submission" date="2015-04" db="EMBL/GenBank/DDBJ databases">
        <authorList>
            <consortium name="Pathogen Informatics"/>
        </authorList>
    </citation>
    <scope>NUCLEOTIDE SEQUENCE [LARGE SCALE GENOMIC DNA]</scope>
    <source>
        <strain evidence="10">8A</strain>
    </source>
</reference>
<sequence>MFSFFSTSKINNFCIFNNINNLFYKNIQLRNHKIIKPRNIIKIWKIQKGDEVKIISGKEKGKIGEVLSCDKFRNMIKVKGCNLRKIFIDNKFVYIEKKIHYSNVQLIDNFLKTNTKVAIRYTDDNQIIRISKKSGIIIPWPKEKNKENENEEVEENPLDTSPQEALKKTYDYKTDVKFMNILRQTVNKYNRELS</sequence>
<dbReference type="PROSITE" id="PS01108">
    <property type="entry name" value="RIBOSOMAL_L24"/>
    <property type="match status" value="1"/>
</dbReference>
<dbReference type="SUPFAM" id="SSF50104">
    <property type="entry name" value="Translation proteins SH3-like domain"/>
    <property type="match status" value="1"/>
</dbReference>
<dbReference type="Gene3D" id="2.30.30.30">
    <property type="match status" value="1"/>
</dbReference>
<evidence type="ECO:0000256" key="4">
    <source>
        <dbReference type="ARBA" id="ARBA00022980"/>
    </source>
</evidence>
<dbReference type="InterPro" id="IPR057264">
    <property type="entry name" value="Ribosomal_uL24_C"/>
</dbReference>
<comment type="similarity">
    <text evidence="2 7">Belongs to the universal ribosomal protein uL24 family.</text>
</comment>
<dbReference type="AlphaFoldDB" id="A0A1J1GMG9"/>
<evidence type="ECO:0000256" key="2">
    <source>
        <dbReference type="ARBA" id="ARBA00010618"/>
    </source>
</evidence>
<dbReference type="NCBIfam" id="TIGR01079">
    <property type="entry name" value="rplX_bact"/>
    <property type="match status" value="1"/>
</dbReference>
<dbReference type="InterPro" id="IPR014722">
    <property type="entry name" value="Rib_uL2_dom2"/>
</dbReference>
<accession>A0A1J1GMG9</accession>
<evidence type="ECO:0000313" key="11">
    <source>
        <dbReference type="Proteomes" id="UP000220797"/>
    </source>
</evidence>
<evidence type="ECO:0000256" key="1">
    <source>
        <dbReference type="ARBA" id="ARBA00004072"/>
    </source>
</evidence>
<evidence type="ECO:0000313" key="10">
    <source>
        <dbReference type="EMBL" id="CRG93630.1"/>
    </source>
</evidence>